<dbReference type="Gene3D" id="2.40.160.10">
    <property type="entry name" value="Porin"/>
    <property type="match status" value="1"/>
</dbReference>
<dbReference type="RefSeq" id="WP_368392921.1">
    <property type="nucleotide sequence ID" value="NZ_JBFRYC010000015.1"/>
</dbReference>
<evidence type="ECO:0000313" key="2">
    <source>
        <dbReference type="EMBL" id="MEX1663378.1"/>
    </source>
</evidence>
<name>A0ABV3TP38_9RHOB</name>
<gene>
    <name evidence="2" type="ORF">AB4874_17360</name>
</gene>
<proteinExistence type="predicted"/>
<keyword evidence="3" id="KW-1185">Reference proteome</keyword>
<dbReference type="Proteomes" id="UP001557465">
    <property type="component" value="Unassembled WGS sequence"/>
</dbReference>
<evidence type="ECO:0008006" key="4">
    <source>
        <dbReference type="Google" id="ProtNLM"/>
    </source>
</evidence>
<protein>
    <recommendedName>
        <fullName evidence="4">Porin domain-containing protein</fullName>
    </recommendedName>
</protein>
<dbReference type="InterPro" id="IPR023614">
    <property type="entry name" value="Porin_dom_sf"/>
</dbReference>
<keyword evidence="1" id="KW-0732">Signal</keyword>
<evidence type="ECO:0000256" key="1">
    <source>
        <dbReference type="SAM" id="SignalP"/>
    </source>
</evidence>
<feature type="chain" id="PRO_5047183476" description="Porin domain-containing protein" evidence="1">
    <location>
        <begin position="26"/>
        <end position="236"/>
    </location>
</feature>
<accession>A0ABV3TP38</accession>
<sequence length="236" mass="24529">MKQWIIGAVAALAASTALNAPIAQAAEVNGAQVGVSYSNLTGSASDANKLSAFGSLEVAFSPAFSVQGDMALNRFGGTNWDGGMFALHGVYHPMQGTALGAFVGRDRLNSQNVDFYGLEGSQKLNMIDLEGYVWHTESGSDGTALGLSGSYALNDRFSLGGRLDAFNGRGDNYNRIGVTADYKLASSYSVYGEVGRVDAQGADAKGYIGLGLRATFGAGQGTSFSQRGLQDLLPGL</sequence>
<organism evidence="2 3">
    <name type="scientific">Thioclava arctica</name>
    <dbReference type="NCBI Taxonomy" id="3238301"/>
    <lineage>
        <taxon>Bacteria</taxon>
        <taxon>Pseudomonadati</taxon>
        <taxon>Pseudomonadota</taxon>
        <taxon>Alphaproteobacteria</taxon>
        <taxon>Rhodobacterales</taxon>
        <taxon>Paracoccaceae</taxon>
        <taxon>Thioclava</taxon>
    </lineage>
</organism>
<evidence type="ECO:0000313" key="3">
    <source>
        <dbReference type="Proteomes" id="UP001557465"/>
    </source>
</evidence>
<dbReference type="SUPFAM" id="SSF56935">
    <property type="entry name" value="Porins"/>
    <property type="match status" value="1"/>
</dbReference>
<comment type="caution">
    <text evidence="2">The sequence shown here is derived from an EMBL/GenBank/DDBJ whole genome shotgun (WGS) entry which is preliminary data.</text>
</comment>
<reference evidence="2 3" key="1">
    <citation type="journal article" date="2011" name="Int. J. Syst. Evol. Microbiol.">
        <title>Zhongshania antarctica gen. nov., sp. nov. and Zhongshania guokunii sp. nov., gammaproteobacteria respectively isolated from coastal attached (fast) ice and surface seawater of the Antarctic.</title>
        <authorList>
            <person name="Li H.J."/>
            <person name="Zhang X.Y."/>
            <person name="Chen C.X."/>
            <person name="Zhang Y.J."/>
            <person name="Gao Z.M."/>
            <person name="Yu Y."/>
            <person name="Chen X.L."/>
            <person name="Chen B."/>
            <person name="Zhang Y.Z."/>
        </authorList>
    </citation>
    <scope>NUCLEOTIDE SEQUENCE [LARGE SCALE GENOMIC DNA]</scope>
    <source>
        <strain evidence="2 3">15-R06ZXC-3</strain>
    </source>
</reference>
<feature type="signal peptide" evidence="1">
    <location>
        <begin position="1"/>
        <end position="25"/>
    </location>
</feature>
<dbReference type="EMBL" id="JBFRYC010000015">
    <property type="protein sequence ID" value="MEX1663378.1"/>
    <property type="molecule type" value="Genomic_DNA"/>
</dbReference>